<dbReference type="AlphaFoldDB" id="A0A0V1BHT6"/>
<comment type="caution">
    <text evidence="1">The sequence shown here is derived from an EMBL/GenBank/DDBJ whole genome shotgun (WGS) entry which is preliminary data.</text>
</comment>
<evidence type="ECO:0000313" key="2">
    <source>
        <dbReference type="Proteomes" id="UP000054653"/>
    </source>
</evidence>
<protein>
    <submittedName>
        <fullName evidence="1">Uncharacterized protein</fullName>
    </submittedName>
</protein>
<accession>A0A0V1BHT6</accession>
<name>A0A0V1BHT6_TRIBR</name>
<keyword evidence="2" id="KW-1185">Reference proteome</keyword>
<organism evidence="1 2">
    <name type="scientific">Trichinella britovi</name>
    <name type="common">Parasitic roundworm</name>
    <dbReference type="NCBI Taxonomy" id="45882"/>
    <lineage>
        <taxon>Eukaryota</taxon>
        <taxon>Metazoa</taxon>
        <taxon>Ecdysozoa</taxon>
        <taxon>Nematoda</taxon>
        <taxon>Enoplea</taxon>
        <taxon>Dorylaimia</taxon>
        <taxon>Trichinellida</taxon>
        <taxon>Trichinellidae</taxon>
        <taxon>Trichinella</taxon>
    </lineage>
</organism>
<dbReference type="EMBL" id="JYDI01001233">
    <property type="protein sequence ID" value="KRY36147.1"/>
    <property type="molecule type" value="Genomic_DNA"/>
</dbReference>
<reference evidence="1 2" key="1">
    <citation type="submission" date="2015-01" db="EMBL/GenBank/DDBJ databases">
        <title>Evolution of Trichinella species and genotypes.</title>
        <authorList>
            <person name="Korhonen P.K."/>
            <person name="Edoardo P."/>
            <person name="Giuseppe L.R."/>
            <person name="Gasser R.B."/>
        </authorList>
    </citation>
    <scope>NUCLEOTIDE SEQUENCE [LARGE SCALE GENOMIC DNA]</scope>
    <source>
        <strain evidence="1">ISS120</strain>
    </source>
</reference>
<evidence type="ECO:0000313" key="1">
    <source>
        <dbReference type="EMBL" id="KRY36147.1"/>
    </source>
</evidence>
<dbReference type="Proteomes" id="UP000054653">
    <property type="component" value="Unassembled WGS sequence"/>
</dbReference>
<sequence>MDLQRNVLLLNVETGHSINCNHPLIYIDLRECGSANESSTGYGPSTLPLSNCDIS</sequence>
<proteinExistence type="predicted"/>
<gene>
    <name evidence="1" type="ORF">T03_11212</name>
</gene>